<dbReference type="STRING" id="1522189.A0A316VTM6"/>
<feature type="region of interest" description="Disordered" evidence="10">
    <location>
        <begin position="475"/>
        <end position="519"/>
    </location>
</feature>
<evidence type="ECO:0000256" key="5">
    <source>
        <dbReference type="ARBA" id="ARBA00022840"/>
    </source>
</evidence>
<accession>A0A316VTM6</accession>
<keyword evidence="7 9" id="KW-0665">Pyrimidine biosynthesis</keyword>
<evidence type="ECO:0000256" key="8">
    <source>
        <dbReference type="ARBA" id="ARBA00047781"/>
    </source>
</evidence>
<proteinExistence type="inferred from homology"/>
<gene>
    <name evidence="13" type="ORF">IE81DRAFT_342671</name>
</gene>
<dbReference type="Pfam" id="PF06418">
    <property type="entry name" value="CTP_synth_N"/>
    <property type="match status" value="1"/>
</dbReference>
<keyword evidence="5 9" id="KW-0067">ATP-binding</keyword>
<dbReference type="GO" id="GO:0005524">
    <property type="term" value="F:ATP binding"/>
    <property type="evidence" value="ECO:0007669"/>
    <property type="project" value="UniProtKB-KW"/>
</dbReference>
<dbReference type="CDD" id="cd03113">
    <property type="entry name" value="CTPS_N"/>
    <property type="match status" value="1"/>
</dbReference>
<dbReference type="SUPFAM" id="SSF52540">
    <property type="entry name" value="P-loop containing nucleoside triphosphate hydrolases"/>
    <property type="match status" value="1"/>
</dbReference>
<comment type="function">
    <text evidence="9">Catalyzes the ATP-dependent amination of UTP to CTP with either L-glutamine or ammonia as the source of nitrogen.</text>
</comment>
<comment type="similarity">
    <text evidence="2 9">Belongs to the CTP synthase family.</text>
</comment>
<feature type="compositionally biased region" description="Polar residues" evidence="10">
    <location>
        <begin position="500"/>
        <end position="514"/>
    </location>
</feature>
<keyword evidence="6 9" id="KW-0315">Glutamine amidotransferase</keyword>
<evidence type="ECO:0000256" key="6">
    <source>
        <dbReference type="ARBA" id="ARBA00022962"/>
    </source>
</evidence>
<dbReference type="UniPathway" id="UPA00159">
    <property type="reaction ID" value="UER00277"/>
</dbReference>
<dbReference type="FunFam" id="3.40.50.880:FF:000069">
    <property type="entry name" value="CTP synthase"/>
    <property type="match status" value="1"/>
</dbReference>
<keyword evidence="3 9" id="KW-0436">Ligase</keyword>
<dbReference type="FunCoup" id="A0A316VTM6">
    <property type="interactions" value="256"/>
</dbReference>
<dbReference type="EMBL" id="KZ819414">
    <property type="protein sequence ID" value="PWN40554.1"/>
    <property type="molecule type" value="Genomic_DNA"/>
</dbReference>
<dbReference type="CDD" id="cd01746">
    <property type="entry name" value="GATase1_CTP_Synthase"/>
    <property type="match status" value="1"/>
</dbReference>
<dbReference type="InterPro" id="IPR029062">
    <property type="entry name" value="Class_I_gatase-like"/>
</dbReference>
<dbReference type="PANTHER" id="PTHR11550">
    <property type="entry name" value="CTP SYNTHASE"/>
    <property type="match status" value="1"/>
</dbReference>
<comment type="catalytic activity">
    <reaction evidence="8 9">
        <text>UTP + L-glutamine + ATP + H2O = CTP + L-glutamate + ADP + phosphate + 2 H(+)</text>
        <dbReference type="Rhea" id="RHEA:26426"/>
        <dbReference type="ChEBI" id="CHEBI:15377"/>
        <dbReference type="ChEBI" id="CHEBI:15378"/>
        <dbReference type="ChEBI" id="CHEBI:29985"/>
        <dbReference type="ChEBI" id="CHEBI:30616"/>
        <dbReference type="ChEBI" id="CHEBI:37563"/>
        <dbReference type="ChEBI" id="CHEBI:43474"/>
        <dbReference type="ChEBI" id="CHEBI:46398"/>
        <dbReference type="ChEBI" id="CHEBI:58359"/>
        <dbReference type="ChEBI" id="CHEBI:456216"/>
        <dbReference type="EC" id="6.3.4.2"/>
    </reaction>
</comment>
<dbReference type="GO" id="GO:0019856">
    <property type="term" value="P:pyrimidine nucleobase biosynthetic process"/>
    <property type="evidence" value="ECO:0007669"/>
    <property type="project" value="TreeGrafter"/>
</dbReference>
<evidence type="ECO:0000259" key="11">
    <source>
        <dbReference type="Pfam" id="PF00117"/>
    </source>
</evidence>
<dbReference type="NCBIfam" id="NF003792">
    <property type="entry name" value="PRK05380.1"/>
    <property type="match status" value="1"/>
</dbReference>
<keyword evidence="14" id="KW-1185">Reference proteome</keyword>
<dbReference type="GO" id="GO:0042802">
    <property type="term" value="F:identical protein binding"/>
    <property type="evidence" value="ECO:0007669"/>
    <property type="project" value="TreeGrafter"/>
</dbReference>
<dbReference type="Gene3D" id="3.40.50.300">
    <property type="entry name" value="P-loop containing nucleotide triphosphate hydrolases"/>
    <property type="match status" value="1"/>
</dbReference>
<name>A0A316VTM6_9BASI</name>
<dbReference type="InterPro" id="IPR017456">
    <property type="entry name" value="CTP_synthase_N"/>
</dbReference>
<dbReference type="GO" id="GO:0097268">
    <property type="term" value="C:cytoophidium"/>
    <property type="evidence" value="ECO:0007669"/>
    <property type="project" value="TreeGrafter"/>
</dbReference>
<dbReference type="OrthoDB" id="1739076at2759"/>
<dbReference type="FunFam" id="3.40.50.300:FF:000207">
    <property type="entry name" value="CTP synthase"/>
    <property type="match status" value="1"/>
</dbReference>
<dbReference type="InterPro" id="IPR017926">
    <property type="entry name" value="GATASE"/>
</dbReference>
<dbReference type="EC" id="6.3.4.2" evidence="9"/>
<keyword evidence="4 9" id="KW-0547">Nucleotide-binding</keyword>
<reference evidence="13 14" key="1">
    <citation type="journal article" date="2018" name="Mol. Biol. Evol.">
        <title>Broad Genomic Sampling Reveals a Smut Pathogenic Ancestry of the Fungal Clade Ustilaginomycotina.</title>
        <authorList>
            <person name="Kijpornyongpan T."/>
            <person name="Mondo S.J."/>
            <person name="Barry K."/>
            <person name="Sandor L."/>
            <person name="Lee J."/>
            <person name="Lipzen A."/>
            <person name="Pangilinan J."/>
            <person name="LaButti K."/>
            <person name="Hainaut M."/>
            <person name="Henrissat B."/>
            <person name="Grigoriev I.V."/>
            <person name="Spatafora J.W."/>
            <person name="Aime M.C."/>
        </authorList>
    </citation>
    <scope>NUCLEOTIDE SEQUENCE [LARGE SCALE GENOMIC DNA]</scope>
    <source>
        <strain evidence="13 14">MCA 4658</strain>
    </source>
</reference>
<evidence type="ECO:0000313" key="14">
    <source>
        <dbReference type="Proteomes" id="UP000245783"/>
    </source>
</evidence>
<evidence type="ECO:0000259" key="12">
    <source>
        <dbReference type="Pfam" id="PF06418"/>
    </source>
</evidence>
<dbReference type="GO" id="GO:0003883">
    <property type="term" value="F:CTP synthase activity"/>
    <property type="evidence" value="ECO:0007669"/>
    <property type="project" value="UniProtKB-UniRule"/>
</dbReference>
<dbReference type="GO" id="GO:0044210">
    <property type="term" value="P:'de novo' CTP biosynthetic process"/>
    <property type="evidence" value="ECO:0007669"/>
    <property type="project" value="UniProtKB-UniRule"/>
</dbReference>
<dbReference type="PANTHER" id="PTHR11550:SF0">
    <property type="entry name" value="CTP SYNTHASE-RELATED"/>
    <property type="match status" value="1"/>
</dbReference>
<feature type="domain" description="CTP synthase N-terminal" evidence="12">
    <location>
        <begin position="3"/>
        <end position="242"/>
    </location>
</feature>
<dbReference type="GO" id="GO:0005737">
    <property type="term" value="C:cytoplasm"/>
    <property type="evidence" value="ECO:0007669"/>
    <property type="project" value="TreeGrafter"/>
</dbReference>
<dbReference type="SUPFAM" id="SSF52317">
    <property type="entry name" value="Class I glutamine amidotransferase-like"/>
    <property type="match status" value="2"/>
</dbReference>
<feature type="region of interest" description="Disordered" evidence="10">
    <location>
        <begin position="620"/>
        <end position="684"/>
    </location>
</feature>
<evidence type="ECO:0000256" key="2">
    <source>
        <dbReference type="ARBA" id="ARBA00007533"/>
    </source>
</evidence>
<feature type="domain" description="Glutamine amidotransferase" evidence="11">
    <location>
        <begin position="288"/>
        <end position="469"/>
    </location>
</feature>
<evidence type="ECO:0000256" key="1">
    <source>
        <dbReference type="ARBA" id="ARBA00005171"/>
    </source>
</evidence>
<dbReference type="GeneID" id="37037578"/>
<dbReference type="RefSeq" id="XP_025367714.1">
    <property type="nucleotide sequence ID" value="XM_025515708.1"/>
</dbReference>
<dbReference type="InterPro" id="IPR027417">
    <property type="entry name" value="P-loop_NTPase"/>
</dbReference>
<evidence type="ECO:0000256" key="9">
    <source>
        <dbReference type="RuleBase" id="RU810713"/>
    </source>
</evidence>
<dbReference type="Proteomes" id="UP000245783">
    <property type="component" value="Unassembled WGS sequence"/>
</dbReference>
<comment type="pathway">
    <text evidence="1 9">Pyrimidine metabolism; CTP biosynthesis via de novo pathway; CTP from UDP: step 2/2.</text>
</comment>
<organism evidence="13 14">
    <name type="scientific">Ceraceosorus guamensis</name>
    <dbReference type="NCBI Taxonomy" id="1522189"/>
    <lineage>
        <taxon>Eukaryota</taxon>
        <taxon>Fungi</taxon>
        <taxon>Dikarya</taxon>
        <taxon>Basidiomycota</taxon>
        <taxon>Ustilaginomycotina</taxon>
        <taxon>Exobasidiomycetes</taxon>
        <taxon>Ceraceosorales</taxon>
        <taxon>Ceraceosoraceae</taxon>
        <taxon>Ceraceosorus</taxon>
    </lineage>
</organism>
<evidence type="ECO:0000256" key="3">
    <source>
        <dbReference type="ARBA" id="ARBA00022598"/>
    </source>
</evidence>
<evidence type="ECO:0000313" key="13">
    <source>
        <dbReference type="EMBL" id="PWN40554.1"/>
    </source>
</evidence>
<dbReference type="InParanoid" id="A0A316VTM6"/>
<dbReference type="NCBIfam" id="TIGR00337">
    <property type="entry name" value="PyrG"/>
    <property type="match status" value="1"/>
</dbReference>
<evidence type="ECO:0000256" key="10">
    <source>
        <dbReference type="SAM" id="MobiDB-lite"/>
    </source>
</evidence>
<dbReference type="InterPro" id="IPR033828">
    <property type="entry name" value="GATase1_CTP_Synthase"/>
</dbReference>
<protein>
    <recommendedName>
        <fullName evidence="9">CTP synthase</fullName>
        <ecNumber evidence="9">6.3.4.2</ecNumber>
    </recommendedName>
    <alternativeName>
        <fullName evidence="9">UTP--ammonia ligase</fullName>
    </alternativeName>
</protein>
<dbReference type="AlphaFoldDB" id="A0A316VTM6"/>
<dbReference type="Pfam" id="PF00117">
    <property type="entry name" value="GATase"/>
    <property type="match status" value="1"/>
</dbReference>
<dbReference type="PROSITE" id="PS51273">
    <property type="entry name" value="GATASE_TYPE_1"/>
    <property type="match status" value="1"/>
</dbReference>
<dbReference type="Gene3D" id="3.40.50.880">
    <property type="match status" value="2"/>
</dbReference>
<sequence length="684" mass="74752">MLGLKVTAIKIDPYMNIDAGTMAPTEHGEVFVLNDGGEADLDLGNYERYLDVTLGRDNNITTGKVYKKVIEKERAGEYLGKTVQIVPHLTSAIQDWIEQVAAQPVDETDETPDVCIVELGGTVGDIESAPFVEALRQFQFRVGQENFALIHVSLVPVVGGEQKTKPTQAAVRDLRGLGLVPDMIAARCVEPLERSVINKLSMFCHVGPEQVMGVHDVQSTYHVPLLLEQQGMVRFFERRLKLDIKQGITKSMQQRGNALKTRWRELTLSQDRLFDKVEIVLVGKYTSLQDSYMSVVKSLEHAAMRVQRKLVLKWVEAGDLESQMETDNPVRYHEAWHAVCSASGILVPGGFGSRGTEGMISAAAWARTKRVPFLGICLGFQVAVIEFARNVCGIQDANSAELDKTCPSPVVIFMPEISKTQMGGTMRLGLRPTVFGKGTESWSKIRKLYAGAPIVWERHRHRYEINPEYVERIERGDPAASPPPQTPADAAAGRRPGTPPIQSGPRSLPTSPSLGSDGVPCILPASKAPGEGSRDVLRFIGRSETGDRMQIAEIADHPYYVAVQSHPEFASRPLKPGPCFLGLVAAAVSHDELEKQMELSSSYTAPHPKSMMILESEAARLAESEHNTDTLGSADGTMPPVRRPSTVEKSAATPPGSSTPTRGRSPPEKSVKLGESAVNGRSIK</sequence>
<evidence type="ECO:0000256" key="7">
    <source>
        <dbReference type="ARBA" id="ARBA00022975"/>
    </source>
</evidence>
<evidence type="ECO:0000256" key="4">
    <source>
        <dbReference type="ARBA" id="ARBA00022741"/>
    </source>
</evidence>
<dbReference type="InterPro" id="IPR004468">
    <property type="entry name" value="CTP_synthase"/>
</dbReference>